<gene>
    <name evidence="3" type="ORF">ACFFVD_17180</name>
</gene>
<dbReference type="EMBL" id="JBHMDY010000033">
    <property type="protein sequence ID" value="MFB9261513.1"/>
    <property type="molecule type" value="Genomic_DNA"/>
</dbReference>
<evidence type="ECO:0000259" key="2">
    <source>
        <dbReference type="Pfam" id="PF13810"/>
    </source>
</evidence>
<keyword evidence="1" id="KW-0732">Signal</keyword>
<dbReference type="RefSeq" id="WP_182632092.1">
    <property type="nucleotide sequence ID" value="NZ_JAALDM010000117.1"/>
</dbReference>
<reference evidence="3 4" key="1">
    <citation type="submission" date="2024-09" db="EMBL/GenBank/DDBJ databases">
        <authorList>
            <person name="Sun Q."/>
            <person name="Mori K."/>
        </authorList>
    </citation>
    <scope>NUCLEOTIDE SEQUENCE [LARGE SCALE GENOMIC DNA]</scope>
    <source>
        <strain evidence="3 4">CCM 7659</strain>
    </source>
</reference>
<proteinExistence type="predicted"/>
<dbReference type="InterPro" id="IPR025442">
    <property type="entry name" value="DUF4185"/>
</dbReference>
<feature type="domain" description="DUF4185" evidence="2">
    <location>
        <begin position="151"/>
        <end position="490"/>
    </location>
</feature>
<keyword evidence="4" id="KW-1185">Reference proteome</keyword>
<feature type="chain" id="PRO_5046869679" evidence="1">
    <location>
        <begin position="41"/>
        <end position="533"/>
    </location>
</feature>
<dbReference type="Gene3D" id="2.115.10.20">
    <property type="entry name" value="Glycosyl hydrolase domain, family 43"/>
    <property type="match status" value="1"/>
</dbReference>
<sequence>MTRPLSPSPARRLTSAVAAAVTAAATVTVVSTLGAGTANAGPCSEMFGNFGSLLEHRTGAGMATGSLGSLGSSGDSGSLGSVSGSLGSADRSGSLIQELETGSLGNGLSGSLDPMIGSVYGMPPWITGEEGTVPVLRGPTQFLQLVTGPTSPTESIARFGVAGTDLGIMWDNGNTADPEILLAFGDTMGDCSIPGNQWRSNVLFRSGDADLTDGITIDSAAMDSDNLAKSIIPRIDQPGEVTIIPTAGISVNGVQYLRYMSVARWGQPGSWTTNYSGMAYSTDNGENWTPVPELARPITDAVPVGDGAPGVDSDWKRAQMSSFVKGNDDDGDYLYEYLTPSGRQGAAIVARVAMADSPTTDELDDENVADDVLLSGVLDPAGYEYWDGDAGKWVSDIEDATTVISAPASELSTMWNEHLGKYVAMYSRGFDSIVVRTADSPEGPWSPTTTLIDYSMLPGVYGGFMHPWAQEGDLYYLVTTWNAYNVFLVRTDLDSLFPASSALRRASDDVPAETEVVRQVPISELENGIVPTE</sequence>
<protein>
    <submittedName>
        <fullName evidence="3">DUF4185 domain-containing protein</fullName>
    </submittedName>
</protein>
<evidence type="ECO:0000313" key="4">
    <source>
        <dbReference type="Proteomes" id="UP001589700"/>
    </source>
</evidence>
<name>A0ABV5JWT4_9ACTN</name>
<evidence type="ECO:0000256" key="1">
    <source>
        <dbReference type="SAM" id="SignalP"/>
    </source>
</evidence>
<feature type="signal peptide" evidence="1">
    <location>
        <begin position="1"/>
        <end position="40"/>
    </location>
</feature>
<dbReference type="InterPro" id="IPR023296">
    <property type="entry name" value="Glyco_hydro_beta-prop_sf"/>
</dbReference>
<organism evidence="3 4">
    <name type="scientific">Dietzia aerolata</name>
    <dbReference type="NCBI Taxonomy" id="595984"/>
    <lineage>
        <taxon>Bacteria</taxon>
        <taxon>Bacillati</taxon>
        <taxon>Actinomycetota</taxon>
        <taxon>Actinomycetes</taxon>
        <taxon>Mycobacteriales</taxon>
        <taxon>Dietziaceae</taxon>
        <taxon>Dietzia</taxon>
    </lineage>
</organism>
<dbReference type="Pfam" id="PF13810">
    <property type="entry name" value="DUF4185"/>
    <property type="match status" value="1"/>
</dbReference>
<comment type="caution">
    <text evidence="3">The sequence shown here is derived from an EMBL/GenBank/DDBJ whole genome shotgun (WGS) entry which is preliminary data.</text>
</comment>
<evidence type="ECO:0000313" key="3">
    <source>
        <dbReference type="EMBL" id="MFB9261513.1"/>
    </source>
</evidence>
<accession>A0ABV5JWT4</accession>
<dbReference type="Proteomes" id="UP001589700">
    <property type="component" value="Unassembled WGS sequence"/>
</dbReference>